<dbReference type="Proteomes" id="UP000318126">
    <property type="component" value="Unassembled WGS sequence"/>
</dbReference>
<dbReference type="OrthoDB" id="7011540at2"/>
<protein>
    <submittedName>
        <fullName evidence="2">Uncharacterized protein</fullName>
    </submittedName>
</protein>
<sequence>MSFKVLSIPILALLSACTASTSFQSTDPDVTLHVNKTAAISLSEPSEHTYTATKAEIERAQLYFDHKS</sequence>
<evidence type="ECO:0000313" key="2">
    <source>
        <dbReference type="EMBL" id="TRY15241.1"/>
    </source>
</evidence>
<dbReference type="EMBL" id="VKGK01000005">
    <property type="protein sequence ID" value="TRY15241.1"/>
    <property type="molecule type" value="Genomic_DNA"/>
</dbReference>
<name>A0A553JS88_SHEHA</name>
<reference evidence="3" key="1">
    <citation type="submission" date="2019-07" db="EMBL/GenBank/DDBJ databases">
        <title>Shewanella sp. YLB-08 draft genomic sequence.</title>
        <authorList>
            <person name="Yu L."/>
        </authorList>
    </citation>
    <scope>NUCLEOTIDE SEQUENCE [LARGE SCALE GENOMIC DNA]</scope>
    <source>
        <strain evidence="3">JCM 20706</strain>
    </source>
</reference>
<proteinExistence type="predicted"/>
<dbReference type="PROSITE" id="PS51257">
    <property type="entry name" value="PROKAR_LIPOPROTEIN"/>
    <property type="match status" value="1"/>
</dbReference>
<evidence type="ECO:0000313" key="3">
    <source>
        <dbReference type="Proteomes" id="UP000318126"/>
    </source>
</evidence>
<accession>A0A553JS88</accession>
<organism evidence="2 3">
    <name type="scientific">Shewanella hanedai</name>
    <name type="common">Alteromonas hanedai</name>
    <dbReference type="NCBI Taxonomy" id="25"/>
    <lineage>
        <taxon>Bacteria</taxon>
        <taxon>Pseudomonadati</taxon>
        <taxon>Pseudomonadota</taxon>
        <taxon>Gammaproteobacteria</taxon>
        <taxon>Alteromonadales</taxon>
        <taxon>Shewanellaceae</taxon>
        <taxon>Shewanella</taxon>
    </lineage>
</organism>
<keyword evidence="1" id="KW-0732">Signal</keyword>
<gene>
    <name evidence="2" type="ORF">FN961_06105</name>
</gene>
<dbReference type="RefSeq" id="WP_143563671.1">
    <property type="nucleotide sequence ID" value="NZ_BMPL01000004.1"/>
</dbReference>
<comment type="caution">
    <text evidence="2">The sequence shown here is derived from an EMBL/GenBank/DDBJ whole genome shotgun (WGS) entry which is preliminary data.</text>
</comment>
<evidence type="ECO:0000256" key="1">
    <source>
        <dbReference type="SAM" id="SignalP"/>
    </source>
</evidence>
<dbReference type="AlphaFoldDB" id="A0A553JS88"/>
<keyword evidence="3" id="KW-1185">Reference proteome</keyword>
<feature type="signal peptide" evidence="1">
    <location>
        <begin position="1"/>
        <end position="21"/>
    </location>
</feature>
<feature type="chain" id="PRO_5022151297" evidence="1">
    <location>
        <begin position="22"/>
        <end position="68"/>
    </location>
</feature>